<reference evidence="2" key="1">
    <citation type="journal article" date="2023" name="GigaByte">
        <title>Genome assembly of the bearded iris, Iris pallida Lam.</title>
        <authorList>
            <person name="Bruccoleri R.E."/>
            <person name="Oakeley E.J."/>
            <person name="Faust A.M.E."/>
            <person name="Altorfer M."/>
            <person name="Dessus-Babus S."/>
            <person name="Burckhardt D."/>
            <person name="Oertli M."/>
            <person name="Naumann U."/>
            <person name="Petersen F."/>
            <person name="Wong J."/>
        </authorList>
    </citation>
    <scope>NUCLEOTIDE SEQUENCE</scope>
    <source>
        <strain evidence="2">GSM-AAB239-AS_SAM_17_03QT</strain>
    </source>
</reference>
<feature type="region of interest" description="Disordered" evidence="1">
    <location>
        <begin position="424"/>
        <end position="534"/>
    </location>
</feature>
<proteinExistence type="predicted"/>
<dbReference type="PANTHER" id="PTHR31115">
    <property type="entry name" value="OS05G0107300 PROTEIN"/>
    <property type="match status" value="1"/>
</dbReference>
<sequence length="1216" mass="134109">MALELFTTNEVKSVRSGELRRVLGVSVEDHSFRSSQSKPLPPISWEELKRFKVSVQETSSRARDRAKLLHESILKLDKYRNIVTRKWQKNELQSSEKGGDLNLLKIGSQMQQKASDLLSQRLEERTKNAVPSKRVRSSMTELRDSSTHSLESEGRNNTVPIRQGAMMDKVISVLSEKDKDMIMSNNGDPISSEEKMCGPPTGGEGWEKNLKLKCSVGTILIRTADGEREIKQAMQHDEIHPRSSDSFGFRPTIHGDGQSPLTKRKASRMLRTGSAVMMNTPNLPRSSGNIDEWEQPSSLNNVQHVTEVNHKRPLPTGSSPVQLASQRPLKISRSRRTNVVYPVSNLEETQALSEGFSVPDVGARLTSMETCGYLLSRDMANSTHQIKLKIENVPFLAGLSESEGSGVPESKPKEKDVDNVEIEDGTLNAGPKTANCVLPMKQNTLPPKEEIGGVRRQGRSGRGSIQSKASLPVMEEKIENVESAKPLKSGKPVSDKTESRVGRPPSKKVSDRKGCTRTGENITRGSSDLDVEPEDDRKELLAAVNAARAARSVASSRAFWNQMESIFACVTSEDLAYLKHQITFAEELDGSLCDLLDTDQSEMGEITCQTMPSSEICQQASQENAVGLNQSVETPSSVDLHVLKMTSGELARERCFVKIIPLSQRLLSAIITEDESKMFVSGIKQGDAVLQFTTDSSPSGENSHAQNKLNPGFDVDHDLKSQTNCFGENIPCNGCATPNSFTSLNTCISCDETLQENDVIIHPDAGYVLHSGQSKTTWEESMAIDSYGTPYDCQFEHMPLDDRILMELHSIGIFPDTSPDLSEGDAEEIEKVISELNIKLYQEARNKKNQLIKLEKAIREGMEYERRNLEQLAMDKLVEMAYKRLLGRRGRSSRKSGGSKVSKQLALAFAKRTLARCRKFEKTGQSCFSEPVLQDSLFSEPSRSSNSKNLDGIKFGSSAKMRVGLRNCLFTSRVSASGAMASGVSSKRIERHAPGHKIDRGPLDPIQNAAEQLLTKTDSVSNGGKKGEVLLNEVVTSAALRVIPTPNSTFLGGAKWKRADKDKDRDALSRSYVQRAGLPSLSAGRGERRKKAKQKQMIAQLSTYGNDVARVIETTSPVLPSTIEYRETINSGNTKVKQEAELSSSHNSSEDLSKDMEDMPLQGINSIDELDVTGGLGGQGQDISSWLNVDEDLLQDQDLICLQIPMDDLTDLKLDF</sequence>
<feature type="region of interest" description="Disordered" evidence="1">
    <location>
        <begin position="237"/>
        <end position="264"/>
    </location>
</feature>
<evidence type="ECO:0000313" key="2">
    <source>
        <dbReference type="EMBL" id="KAJ6817339.1"/>
    </source>
</evidence>
<name>A0AAX6FLY1_IRIPA</name>
<feature type="region of interest" description="Disordered" evidence="1">
    <location>
        <begin position="124"/>
        <end position="155"/>
    </location>
</feature>
<evidence type="ECO:0000256" key="1">
    <source>
        <dbReference type="SAM" id="MobiDB-lite"/>
    </source>
</evidence>
<dbReference type="Proteomes" id="UP001140949">
    <property type="component" value="Unassembled WGS sequence"/>
</dbReference>
<gene>
    <name evidence="2" type="ORF">M6B38_412345</name>
</gene>
<dbReference type="Pfam" id="PF10198">
    <property type="entry name" value="Ada3"/>
    <property type="match status" value="1"/>
</dbReference>
<protein>
    <submittedName>
        <fullName evidence="2">Uncharacterized protein</fullName>
    </submittedName>
</protein>
<accession>A0AAX6FLY1</accession>
<keyword evidence="3" id="KW-1185">Reference proteome</keyword>
<dbReference type="AlphaFoldDB" id="A0AAX6FLY1"/>
<dbReference type="PANTHER" id="PTHR31115:SF2">
    <property type="entry name" value="OS05G0107300 PROTEIN"/>
    <property type="match status" value="1"/>
</dbReference>
<organism evidence="2 3">
    <name type="scientific">Iris pallida</name>
    <name type="common">Sweet iris</name>
    <dbReference type="NCBI Taxonomy" id="29817"/>
    <lineage>
        <taxon>Eukaryota</taxon>
        <taxon>Viridiplantae</taxon>
        <taxon>Streptophyta</taxon>
        <taxon>Embryophyta</taxon>
        <taxon>Tracheophyta</taxon>
        <taxon>Spermatophyta</taxon>
        <taxon>Magnoliopsida</taxon>
        <taxon>Liliopsida</taxon>
        <taxon>Asparagales</taxon>
        <taxon>Iridaceae</taxon>
        <taxon>Iridoideae</taxon>
        <taxon>Irideae</taxon>
        <taxon>Iris</taxon>
    </lineage>
</organism>
<reference evidence="2" key="2">
    <citation type="submission" date="2023-04" db="EMBL/GenBank/DDBJ databases">
        <authorList>
            <person name="Bruccoleri R.E."/>
            <person name="Oakeley E.J."/>
            <person name="Faust A.-M."/>
            <person name="Dessus-Babus S."/>
            <person name="Altorfer M."/>
            <person name="Burckhardt D."/>
            <person name="Oertli M."/>
            <person name="Naumann U."/>
            <person name="Petersen F."/>
            <person name="Wong J."/>
        </authorList>
    </citation>
    <scope>NUCLEOTIDE SEQUENCE</scope>
    <source>
        <strain evidence="2">GSM-AAB239-AS_SAM_17_03QT</strain>
        <tissue evidence="2">Leaf</tissue>
    </source>
</reference>
<dbReference type="InterPro" id="IPR019340">
    <property type="entry name" value="Histone_AcTrfase_su3"/>
</dbReference>
<evidence type="ECO:0000313" key="3">
    <source>
        <dbReference type="Proteomes" id="UP001140949"/>
    </source>
</evidence>
<feature type="region of interest" description="Disordered" evidence="1">
    <location>
        <begin position="1130"/>
        <end position="1154"/>
    </location>
</feature>
<dbReference type="EMBL" id="JANAVB010027997">
    <property type="protein sequence ID" value="KAJ6817339.1"/>
    <property type="molecule type" value="Genomic_DNA"/>
</dbReference>
<feature type="compositionally biased region" description="Basic and acidic residues" evidence="1">
    <location>
        <begin position="141"/>
        <end position="154"/>
    </location>
</feature>
<feature type="region of interest" description="Disordered" evidence="1">
    <location>
        <begin position="400"/>
        <end position="419"/>
    </location>
</feature>
<feature type="region of interest" description="Disordered" evidence="1">
    <location>
        <begin position="182"/>
        <end position="203"/>
    </location>
</feature>
<comment type="caution">
    <text evidence="2">The sequence shown here is derived from an EMBL/GenBank/DDBJ whole genome shotgun (WGS) entry which is preliminary data.</text>
</comment>